<dbReference type="Proteomes" id="UP000230233">
    <property type="component" value="Chromosome X"/>
</dbReference>
<accession>A0A2G5SL65</accession>
<dbReference type="EMBL" id="PDUG01000006">
    <property type="protein sequence ID" value="PIC15800.1"/>
    <property type="molecule type" value="Genomic_DNA"/>
</dbReference>
<organism evidence="1 2">
    <name type="scientific">Caenorhabditis nigoni</name>
    <dbReference type="NCBI Taxonomy" id="1611254"/>
    <lineage>
        <taxon>Eukaryota</taxon>
        <taxon>Metazoa</taxon>
        <taxon>Ecdysozoa</taxon>
        <taxon>Nematoda</taxon>
        <taxon>Chromadorea</taxon>
        <taxon>Rhabditida</taxon>
        <taxon>Rhabditina</taxon>
        <taxon>Rhabditomorpha</taxon>
        <taxon>Rhabditoidea</taxon>
        <taxon>Rhabditidae</taxon>
        <taxon>Peloderinae</taxon>
        <taxon>Caenorhabditis</taxon>
    </lineage>
</organism>
<gene>
    <name evidence="1" type="primary">Cnig_chr_X.g22638</name>
    <name evidence="1" type="ORF">B9Z55_022638</name>
</gene>
<evidence type="ECO:0000313" key="2">
    <source>
        <dbReference type="Proteomes" id="UP000230233"/>
    </source>
</evidence>
<evidence type="ECO:0000313" key="1">
    <source>
        <dbReference type="EMBL" id="PIC15800.1"/>
    </source>
</evidence>
<name>A0A2G5SL65_9PELO</name>
<sequence length="74" mass="8191">MCQLVLLNDNAAIECRSAGDDVFCKGPDQAIKKVIVSDNYAEKKQSVDIRSLGVQAHLCKEDKSLNKLPKLRCD</sequence>
<proteinExistence type="predicted"/>
<comment type="caution">
    <text evidence="1">The sequence shown here is derived from an EMBL/GenBank/DDBJ whole genome shotgun (WGS) entry which is preliminary data.</text>
</comment>
<reference evidence="2" key="1">
    <citation type="submission" date="2017-10" db="EMBL/GenBank/DDBJ databases">
        <title>Rapid genome shrinkage in a self-fertile nematode reveals novel sperm competition proteins.</title>
        <authorList>
            <person name="Yin D."/>
            <person name="Schwarz E.M."/>
            <person name="Thomas C.G."/>
            <person name="Felde R.L."/>
            <person name="Korf I.F."/>
            <person name="Cutter A.D."/>
            <person name="Schartner C.M."/>
            <person name="Ralston E.J."/>
            <person name="Meyer B.J."/>
            <person name="Haag E.S."/>
        </authorList>
    </citation>
    <scope>NUCLEOTIDE SEQUENCE [LARGE SCALE GENOMIC DNA]</scope>
    <source>
        <strain evidence="2">JU1422</strain>
    </source>
</reference>
<keyword evidence="2" id="KW-1185">Reference proteome</keyword>
<dbReference type="AlphaFoldDB" id="A0A2G5SL65"/>
<protein>
    <submittedName>
        <fullName evidence="1">Uncharacterized protein</fullName>
    </submittedName>
</protein>